<reference evidence="1 2" key="1">
    <citation type="journal article" date="2016" name="Nat. Commun.">
        <title>Thousands of microbial genomes shed light on interconnected biogeochemical processes in an aquifer system.</title>
        <authorList>
            <person name="Anantharaman K."/>
            <person name="Brown C.T."/>
            <person name="Hug L.A."/>
            <person name="Sharon I."/>
            <person name="Castelle C.J."/>
            <person name="Probst A.J."/>
            <person name="Thomas B.C."/>
            <person name="Singh A."/>
            <person name="Wilkins M.J."/>
            <person name="Karaoz U."/>
            <person name="Brodie E.L."/>
            <person name="Williams K.H."/>
            <person name="Hubbard S.S."/>
            <person name="Banfield J.F."/>
        </authorList>
    </citation>
    <scope>NUCLEOTIDE SEQUENCE [LARGE SCALE GENOMIC DNA]</scope>
</reference>
<gene>
    <name evidence="1" type="ORF">A2W52_02075</name>
</gene>
<dbReference type="EMBL" id="MHRJ01000005">
    <property type="protein sequence ID" value="OHA23495.1"/>
    <property type="molecule type" value="Genomic_DNA"/>
</dbReference>
<dbReference type="AlphaFoldDB" id="A0A1G2MHW7"/>
<organism evidence="1 2">
    <name type="scientific">Candidatus Taylorbacteria bacterium RIFCSPHIGHO2_02_49_25</name>
    <dbReference type="NCBI Taxonomy" id="1802305"/>
    <lineage>
        <taxon>Bacteria</taxon>
        <taxon>Candidatus Tayloriibacteriota</taxon>
    </lineage>
</organism>
<proteinExistence type="predicted"/>
<sequence>MTAVMILLKSLVNFELRNSFSRRALLRTRVFFCRKIPMLAPSGSAMFPKVRAFSEFRNSKLLRIKN</sequence>
<accession>A0A1G2MHW7</accession>
<dbReference type="Proteomes" id="UP000176493">
    <property type="component" value="Unassembled WGS sequence"/>
</dbReference>
<comment type="caution">
    <text evidence="1">The sequence shown here is derived from an EMBL/GenBank/DDBJ whole genome shotgun (WGS) entry which is preliminary data.</text>
</comment>
<protein>
    <submittedName>
        <fullName evidence="1">Uncharacterized protein</fullName>
    </submittedName>
</protein>
<evidence type="ECO:0000313" key="2">
    <source>
        <dbReference type="Proteomes" id="UP000176493"/>
    </source>
</evidence>
<name>A0A1G2MHW7_9BACT</name>
<evidence type="ECO:0000313" key="1">
    <source>
        <dbReference type="EMBL" id="OHA23495.1"/>
    </source>
</evidence>